<keyword evidence="2" id="KW-1185">Reference proteome</keyword>
<gene>
    <name evidence="1" type="primary">SRP54</name>
    <name evidence="1" type="ORF">DSO57_1024281</name>
</gene>
<sequence>MVLNELGGKISAALKSFTSQKVVDEKALEALLKEVCGALLQSDVNVRLVQELRTNIKASVKFDDQAGTALNRKRILHKAVMDELRRLVDPGVTAWQPKKGKINVLMMVGLQGSGKTTSCTKLAYYYQRKGFKVGLVCADTFRAGAFDQLKQNAAKANLPYYGSYSEADPAKIASDGVAKFKKDKFDLIIVDTSGRHKQEQELLDEMIQISTVVDPDHTIFVMDGSIGQAADGQARAFKSVVDIGSVIITKMDGHAKGGGAISAVAATQSPIIFIGTGEHIYDMEKFEPSGFISSMLGMGNLGALMETVQDMQLENNGVNFLKKIEEGNLSLRDMKQQFEMIGKLGPLNKVLGMMPGVPKEMIDVMGQNGGQDQIRLVTTILDSMTDAELDSDATPFDQQPSRKRRVAQGSGRSVRDVDMMIAQYRQFSAMIKKMGGSKGLFSQLGALRQGQAPGANMTPLQRRRAQENMARAMGGGGGGLQDMMAQMMGGGGGGLQDMMSQMMGGGGAGLQDMMSQIMGGAGGGGLQNMMSQMMGAMGGGQGGGMPDMAALQQMAQSMGGGMPTPQATPQANQQTKAPKVKYRRR</sequence>
<accession>A0ACC2RTP8</accession>
<dbReference type="EMBL" id="QTSX02006520">
    <property type="protein sequence ID" value="KAJ9053432.1"/>
    <property type="molecule type" value="Genomic_DNA"/>
</dbReference>
<reference evidence="1" key="1">
    <citation type="submission" date="2022-04" db="EMBL/GenBank/DDBJ databases">
        <title>Genome of the entomopathogenic fungus Entomophthora muscae.</title>
        <authorList>
            <person name="Elya C."/>
            <person name="Lovett B.R."/>
            <person name="Lee E."/>
            <person name="Macias A.M."/>
            <person name="Hajek A.E."/>
            <person name="De Bivort B.L."/>
            <person name="Kasson M.T."/>
            <person name="De Fine Licht H.H."/>
            <person name="Stajich J.E."/>
        </authorList>
    </citation>
    <scope>NUCLEOTIDE SEQUENCE</scope>
    <source>
        <strain evidence="1">Berkeley</strain>
    </source>
</reference>
<comment type="caution">
    <text evidence="1">The sequence shown here is derived from an EMBL/GenBank/DDBJ whole genome shotgun (WGS) entry which is preliminary data.</text>
</comment>
<evidence type="ECO:0000313" key="2">
    <source>
        <dbReference type="Proteomes" id="UP001165960"/>
    </source>
</evidence>
<organism evidence="1 2">
    <name type="scientific">Entomophthora muscae</name>
    <dbReference type="NCBI Taxonomy" id="34485"/>
    <lineage>
        <taxon>Eukaryota</taxon>
        <taxon>Fungi</taxon>
        <taxon>Fungi incertae sedis</taxon>
        <taxon>Zoopagomycota</taxon>
        <taxon>Entomophthoromycotina</taxon>
        <taxon>Entomophthoromycetes</taxon>
        <taxon>Entomophthorales</taxon>
        <taxon>Entomophthoraceae</taxon>
        <taxon>Entomophthora</taxon>
    </lineage>
</organism>
<proteinExistence type="predicted"/>
<name>A0ACC2RTP8_9FUNG</name>
<dbReference type="EC" id="3.6.5.4" evidence="1"/>
<evidence type="ECO:0000313" key="1">
    <source>
        <dbReference type="EMBL" id="KAJ9053432.1"/>
    </source>
</evidence>
<dbReference type="Proteomes" id="UP001165960">
    <property type="component" value="Unassembled WGS sequence"/>
</dbReference>
<protein>
    <submittedName>
        <fullName evidence="1">Signal recognition particle</fullName>
        <ecNumber evidence="1">3.6.5.4</ecNumber>
    </submittedName>
</protein>
<keyword evidence="1" id="KW-0378">Hydrolase</keyword>